<dbReference type="GO" id="GO:0003677">
    <property type="term" value="F:DNA binding"/>
    <property type="evidence" value="ECO:0007669"/>
    <property type="project" value="TreeGrafter"/>
</dbReference>
<dbReference type="PANTHER" id="PTHR19303:SF71">
    <property type="entry name" value="ZINC FINGER PHD-TYPE DOMAIN-CONTAINING PROTEIN"/>
    <property type="match status" value="1"/>
</dbReference>
<dbReference type="GO" id="GO:0005634">
    <property type="term" value="C:nucleus"/>
    <property type="evidence" value="ECO:0007669"/>
    <property type="project" value="TreeGrafter"/>
</dbReference>
<feature type="compositionally biased region" description="Basic and acidic residues" evidence="1">
    <location>
        <begin position="251"/>
        <end position="281"/>
    </location>
</feature>
<keyword evidence="4" id="KW-1185">Reference proteome</keyword>
<protein>
    <recommendedName>
        <fullName evidence="2">DDE-1 domain-containing protein</fullName>
    </recommendedName>
</protein>
<proteinExistence type="predicted"/>
<name>A0A5N4AY25_PHOPY</name>
<feature type="domain" description="DDE-1" evidence="2">
    <location>
        <begin position="27"/>
        <end position="145"/>
    </location>
</feature>
<reference evidence="3 4" key="1">
    <citation type="journal article" date="2018" name="Elife">
        <title>Firefly genomes illuminate parallel origins of bioluminescence in beetles.</title>
        <authorList>
            <person name="Fallon T.R."/>
            <person name="Lower S.E."/>
            <person name="Chang C.H."/>
            <person name="Bessho-Uehara M."/>
            <person name="Martin G.J."/>
            <person name="Bewick A.J."/>
            <person name="Behringer M."/>
            <person name="Debat H.J."/>
            <person name="Wong I."/>
            <person name="Day J.C."/>
            <person name="Suvorov A."/>
            <person name="Silva C.J."/>
            <person name="Stanger-Hall K.F."/>
            <person name="Hall D.W."/>
            <person name="Schmitz R.J."/>
            <person name="Nelson D.R."/>
            <person name="Lewis S.M."/>
            <person name="Shigenobu S."/>
            <person name="Bybee S.M."/>
            <person name="Larracuente A.M."/>
            <person name="Oba Y."/>
            <person name="Weng J.K."/>
        </authorList>
    </citation>
    <scope>NUCLEOTIDE SEQUENCE [LARGE SCALE GENOMIC DNA]</scope>
    <source>
        <strain evidence="3">1611_PpyrPB1</strain>
        <tissue evidence="3">Whole body</tissue>
    </source>
</reference>
<comment type="caution">
    <text evidence="3">The sequence shown here is derived from an EMBL/GenBank/DDBJ whole genome shotgun (WGS) entry which is preliminary data.</text>
</comment>
<dbReference type="EMBL" id="VVIM01000002">
    <property type="protein sequence ID" value="KAB0802070.1"/>
    <property type="molecule type" value="Genomic_DNA"/>
</dbReference>
<gene>
    <name evidence="3" type="ORF">PPYR_04256</name>
</gene>
<feature type="region of interest" description="Disordered" evidence="1">
    <location>
        <begin position="228"/>
        <end position="323"/>
    </location>
</feature>
<dbReference type="InterPro" id="IPR004875">
    <property type="entry name" value="DDE_SF_endonuclease_dom"/>
</dbReference>
<organism evidence="3 4">
    <name type="scientific">Photinus pyralis</name>
    <name type="common">Common eastern firefly</name>
    <name type="synonym">Lampyris pyralis</name>
    <dbReference type="NCBI Taxonomy" id="7054"/>
    <lineage>
        <taxon>Eukaryota</taxon>
        <taxon>Metazoa</taxon>
        <taxon>Ecdysozoa</taxon>
        <taxon>Arthropoda</taxon>
        <taxon>Hexapoda</taxon>
        <taxon>Insecta</taxon>
        <taxon>Pterygota</taxon>
        <taxon>Neoptera</taxon>
        <taxon>Endopterygota</taxon>
        <taxon>Coleoptera</taxon>
        <taxon>Polyphaga</taxon>
        <taxon>Elateriformia</taxon>
        <taxon>Elateroidea</taxon>
        <taxon>Lampyridae</taxon>
        <taxon>Lampyrinae</taxon>
        <taxon>Photinus</taxon>
    </lineage>
</organism>
<dbReference type="AlphaFoldDB" id="A0A5N4AY25"/>
<dbReference type="PANTHER" id="PTHR19303">
    <property type="entry name" value="TRANSPOSON"/>
    <property type="match status" value="1"/>
</dbReference>
<evidence type="ECO:0000313" key="3">
    <source>
        <dbReference type="EMBL" id="KAB0802070.1"/>
    </source>
</evidence>
<feature type="compositionally biased region" description="Polar residues" evidence="1">
    <location>
        <begin position="235"/>
        <end position="248"/>
    </location>
</feature>
<evidence type="ECO:0000259" key="2">
    <source>
        <dbReference type="Pfam" id="PF03184"/>
    </source>
</evidence>
<dbReference type="InterPro" id="IPR050863">
    <property type="entry name" value="CenT-Element_Derived"/>
</dbReference>
<dbReference type="Pfam" id="PF03184">
    <property type="entry name" value="DDE_1"/>
    <property type="match status" value="1"/>
</dbReference>
<accession>A0A5N4AY25</accession>
<dbReference type="Proteomes" id="UP000327044">
    <property type="component" value="Unassembled WGS sequence"/>
</dbReference>
<evidence type="ECO:0000313" key="4">
    <source>
        <dbReference type="Proteomes" id="UP000327044"/>
    </source>
</evidence>
<sequence length="406" mass="45962">MKFRPKECLTWMNRRCQQSKGHRKYLLRKGENRKNAKSELTDDAPTGTLQLCQESGWMTGPLFHKWLLHFIKYTDASIEKKVLLILDGHSSHKYLDALETAKANGVIILCTPPHCTHRIQPLDVAFFGPLSTYYNQSISGWLKNNPGRTVSVYQVGKLFGEAYEKAAVMKNAVSGFKNTGIYPLNPHIFPDWMYAPAEVTDIEGLEIEPAPSGMQASQTMPYEEISQPEPCENYSLDSGMNQSSTSAVQVRLERTPSPQHDKGAPEEGTKKNGSRDRKHISLEMIKGLPKAQNAENKRKRRSQGPLVLNSTPNLAELKDKAETKKTLEARRSMRRQKATINLNERHPEYDKKVKRIHLQIRMITKMKHLAYIVTNFIRCLRQKRPGFSAKLAKSGVTQNALALPPG</sequence>
<evidence type="ECO:0000256" key="1">
    <source>
        <dbReference type="SAM" id="MobiDB-lite"/>
    </source>
</evidence>
<dbReference type="InParanoid" id="A0A5N4AY25"/>